<reference evidence="1 3" key="1">
    <citation type="submission" date="2012-04" db="EMBL/GenBank/DDBJ databases">
        <title>The Genome Sequence of Bacillus cereus VD078.</title>
        <authorList>
            <consortium name="The Broad Institute Genome Sequencing Platform"/>
            <consortium name="The Broad Institute Genome Sequencing Center for Infectious Disease"/>
            <person name="Feldgarden M."/>
            <person name="Van der Auwera G.A."/>
            <person name="Mahillon J."/>
            <person name="Duprez V."/>
            <person name="Timmery S."/>
            <person name="Mattelet C."/>
            <person name="Dierick K."/>
            <person name="Sun M."/>
            <person name="Yu Z."/>
            <person name="Zhu L."/>
            <person name="Hu X."/>
            <person name="Shank E.B."/>
            <person name="Swiecicka I."/>
            <person name="Hansen B.M."/>
            <person name="Andrup L."/>
            <person name="Young S.K."/>
            <person name="Zeng Q."/>
            <person name="Gargeya S."/>
            <person name="Fitzgerald M."/>
            <person name="Haas B."/>
            <person name="Abouelleil A."/>
            <person name="Alvarado L."/>
            <person name="Arachchi H.M."/>
            <person name="Berlin A."/>
            <person name="Chapman S.B."/>
            <person name="Goldberg J."/>
            <person name="Griggs A."/>
            <person name="Gujja S."/>
            <person name="Hansen M."/>
            <person name="Howarth C."/>
            <person name="Imamovic A."/>
            <person name="Larimer J."/>
            <person name="McCowen C."/>
            <person name="Montmayeur A."/>
            <person name="Murphy C."/>
            <person name="Neiman D."/>
            <person name="Pearson M."/>
            <person name="Priest M."/>
            <person name="Roberts A."/>
            <person name="Saif S."/>
            <person name="Shea T."/>
            <person name="Sisk P."/>
            <person name="Sykes S."/>
            <person name="Wortman J."/>
            <person name="Nusbaum C."/>
            <person name="Birren B."/>
        </authorList>
    </citation>
    <scope>NUCLEOTIDE SEQUENCE [LARGE SCALE GENOMIC DNA]</scope>
    <source>
        <strain evidence="1 3">VD078</strain>
    </source>
</reference>
<evidence type="ECO:0000313" key="3">
    <source>
        <dbReference type="Proteomes" id="UP000006976"/>
    </source>
</evidence>
<proteinExistence type="predicted"/>
<evidence type="ECO:0000313" key="4">
    <source>
        <dbReference type="Proteomes" id="UP000236165"/>
    </source>
</evidence>
<sequence>MYPLKAKLTLDFTCDLCQKKIDNSEIPATSILYFNTMILTL</sequence>
<evidence type="ECO:0000313" key="2">
    <source>
        <dbReference type="EMBL" id="PJN65193.1"/>
    </source>
</evidence>
<evidence type="ECO:0000313" key="1">
    <source>
        <dbReference type="EMBL" id="EJR42622.1"/>
    </source>
</evidence>
<dbReference type="Proteomes" id="UP000006976">
    <property type="component" value="Unassembled WGS sequence"/>
</dbReference>
<accession>A0AAP8GSQ7</accession>
<organism evidence="2 4">
    <name type="scientific">Bacillus mycoides</name>
    <dbReference type="NCBI Taxonomy" id="1405"/>
    <lineage>
        <taxon>Bacteria</taxon>
        <taxon>Bacillati</taxon>
        <taxon>Bacillota</taxon>
        <taxon>Bacilli</taxon>
        <taxon>Bacillales</taxon>
        <taxon>Bacillaceae</taxon>
        <taxon>Bacillus</taxon>
        <taxon>Bacillus cereus group</taxon>
    </lineage>
</organism>
<comment type="caution">
    <text evidence="2">The sequence shown here is derived from an EMBL/GenBank/DDBJ whole genome shotgun (WGS) entry which is preliminary data.</text>
</comment>
<gene>
    <name evidence="2" type="ORF">BACWE_48890</name>
    <name evidence="1" type="ORF">III_01974</name>
</gene>
<dbReference type="EMBL" id="MKZQ01000069">
    <property type="protein sequence ID" value="PJN65193.1"/>
    <property type="molecule type" value="Genomic_DNA"/>
</dbReference>
<reference evidence="2 4" key="2">
    <citation type="submission" date="2016-10" db="EMBL/GenBank/DDBJ databases">
        <title>Genome Sequence of Bacillus weihenstephanensis GM6LP.</title>
        <authorList>
            <person name="Poehlein A."/>
            <person name="Wemheuer F."/>
            <person name="Hollensteiner J."/>
            <person name="Wemheuer B."/>
        </authorList>
    </citation>
    <scope>NUCLEOTIDE SEQUENCE [LARGE SCALE GENOMIC DNA]</scope>
    <source>
        <strain evidence="2 4">GM6LP</strain>
    </source>
</reference>
<dbReference type="EMBL" id="AHEV01000011">
    <property type="protein sequence ID" value="EJR42622.1"/>
    <property type="molecule type" value="Genomic_DNA"/>
</dbReference>
<dbReference type="Proteomes" id="UP000236165">
    <property type="component" value="Unassembled WGS sequence"/>
</dbReference>
<protein>
    <submittedName>
        <fullName evidence="2">Uncharacterized protein</fullName>
    </submittedName>
</protein>
<dbReference type="AlphaFoldDB" id="A0AAP8GSQ7"/>
<name>A0AAP8GSQ7_BACMY</name>